<evidence type="ECO:0000256" key="9">
    <source>
        <dbReference type="ARBA" id="ARBA00047984"/>
    </source>
</evidence>
<organism evidence="12 13">
    <name type="scientific">Blepharisma stoltei</name>
    <dbReference type="NCBI Taxonomy" id="1481888"/>
    <lineage>
        <taxon>Eukaryota</taxon>
        <taxon>Sar</taxon>
        <taxon>Alveolata</taxon>
        <taxon>Ciliophora</taxon>
        <taxon>Postciliodesmatophora</taxon>
        <taxon>Heterotrichea</taxon>
        <taxon>Heterotrichida</taxon>
        <taxon>Blepharismidae</taxon>
        <taxon>Blepharisma</taxon>
    </lineage>
</organism>
<feature type="domain" description="Helicase ATP-binding" evidence="10">
    <location>
        <begin position="22"/>
        <end position="136"/>
    </location>
</feature>
<evidence type="ECO:0000313" key="12">
    <source>
        <dbReference type="EMBL" id="CAG9322133.1"/>
    </source>
</evidence>
<dbReference type="Pfam" id="PF12513">
    <property type="entry name" value="SUV3_C"/>
    <property type="match status" value="1"/>
</dbReference>
<keyword evidence="5" id="KW-0347">Helicase</keyword>
<dbReference type="Gene3D" id="1.20.58.1080">
    <property type="match status" value="1"/>
</dbReference>
<evidence type="ECO:0000256" key="4">
    <source>
        <dbReference type="ARBA" id="ARBA00022801"/>
    </source>
</evidence>
<dbReference type="GO" id="GO:0000965">
    <property type="term" value="P:mitochondrial RNA 3'-end processing"/>
    <property type="evidence" value="ECO:0007669"/>
    <property type="project" value="TreeGrafter"/>
</dbReference>
<keyword evidence="7" id="KW-0809">Transit peptide</keyword>
<reference evidence="12" key="1">
    <citation type="submission" date="2021-09" db="EMBL/GenBank/DDBJ databases">
        <authorList>
            <consortium name="AG Swart"/>
            <person name="Singh M."/>
            <person name="Singh A."/>
            <person name="Seah K."/>
            <person name="Emmerich C."/>
        </authorList>
    </citation>
    <scope>NUCLEOTIDE SEQUENCE</scope>
    <source>
        <strain evidence="12">ATCC30299</strain>
    </source>
</reference>
<dbReference type="InterPro" id="IPR001650">
    <property type="entry name" value="Helicase_C-like"/>
</dbReference>
<evidence type="ECO:0000259" key="10">
    <source>
        <dbReference type="PROSITE" id="PS51192"/>
    </source>
</evidence>
<dbReference type="Gene3D" id="3.40.50.300">
    <property type="entry name" value="P-loop containing nucleotide triphosphate hydrolases"/>
    <property type="match status" value="2"/>
</dbReference>
<comment type="catalytic activity">
    <reaction evidence="9">
        <text>ATP + H2O = ADP + phosphate + H(+)</text>
        <dbReference type="Rhea" id="RHEA:13065"/>
        <dbReference type="ChEBI" id="CHEBI:15377"/>
        <dbReference type="ChEBI" id="CHEBI:15378"/>
        <dbReference type="ChEBI" id="CHEBI:30616"/>
        <dbReference type="ChEBI" id="CHEBI:43474"/>
        <dbReference type="ChEBI" id="CHEBI:456216"/>
        <dbReference type="EC" id="3.6.4.13"/>
    </reaction>
</comment>
<dbReference type="SMART" id="SM00490">
    <property type="entry name" value="HELICc"/>
    <property type="match status" value="1"/>
</dbReference>
<dbReference type="InterPro" id="IPR044774">
    <property type="entry name" value="Suv3_DEXQc"/>
</dbReference>
<dbReference type="Gene3D" id="1.20.272.40">
    <property type="match status" value="1"/>
</dbReference>
<dbReference type="Pfam" id="PF00271">
    <property type="entry name" value="Helicase_C"/>
    <property type="match status" value="1"/>
</dbReference>
<evidence type="ECO:0000256" key="2">
    <source>
        <dbReference type="ARBA" id="ARBA00012552"/>
    </source>
</evidence>
<keyword evidence="13" id="KW-1185">Reference proteome</keyword>
<protein>
    <recommendedName>
        <fullName evidence="2">RNA helicase</fullName>
        <ecNumber evidence="2">3.6.4.13</ecNumber>
    </recommendedName>
</protein>
<comment type="caution">
    <text evidence="12">The sequence shown here is derived from an EMBL/GenBank/DDBJ whole genome shotgun (WGS) entry which is preliminary data.</text>
</comment>
<dbReference type="EMBL" id="CAJZBQ010000030">
    <property type="protein sequence ID" value="CAG9322133.1"/>
    <property type="molecule type" value="Genomic_DNA"/>
</dbReference>
<dbReference type="PANTHER" id="PTHR12131:SF1">
    <property type="entry name" value="ATP-DEPENDENT RNA HELICASE SUPV3L1, MITOCHONDRIAL-RELATED"/>
    <property type="match status" value="1"/>
</dbReference>
<dbReference type="InterPro" id="IPR027417">
    <property type="entry name" value="P-loop_NTPase"/>
</dbReference>
<dbReference type="InterPro" id="IPR055206">
    <property type="entry name" value="DEXQc_SUV3"/>
</dbReference>
<evidence type="ECO:0000256" key="1">
    <source>
        <dbReference type="ARBA" id="ARBA00004173"/>
    </source>
</evidence>
<accession>A0AAU9J1X9</accession>
<dbReference type="CDD" id="cd17913">
    <property type="entry name" value="DEXQc_Suv3"/>
    <property type="match status" value="1"/>
</dbReference>
<evidence type="ECO:0000256" key="6">
    <source>
        <dbReference type="ARBA" id="ARBA00022840"/>
    </source>
</evidence>
<comment type="subcellular location">
    <subcellularLocation>
        <location evidence="1">Mitochondrion</location>
    </subcellularLocation>
</comment>
<feature type="domain" description="Helicase C-terminal" evidence="11">
    <location>
        <begin position="176"/>
        <end position="341"/>
    </location>
</feature>
<dbReference type="GO" id="GO:0045025">
    <property type="term" value="C:mitochondrial degradosome"/>
    <property type="evidence" value="ECO:0007669"/>
    <property type="project" value="TreeGrafter"/>
</dbReference>
<evidence type="ECO:0000259" key="11">
    <source>
        <dbReference type="PROSITE" id="PS51194"/>
    </source>
</evidence>
<dbReference type="EC" id="3.6.4.13" evidence="2"/>
<dbReference type="GO" id="GO:0005524">
    <property type="term" value="F:ATP binding"/>
    <property type="evidence" value="ECO:0007669"/>
    <property type="project" value="UniProtKB-KW"/>
</dbReference>
<proteinExistence type="predicted"/>
<evidence type="ECO:0000256" key="5">
    <source>
        <dbReference type="ARBA" id="ARBA00022806"/>
    </source>
</evidence>
<dbReference type="InterPro" id="IPR050699">
    <property type="entry name" value="RNA-DNA_Helicase"/>
</dbReference>
<dbReference type="InterPro" id="IPR014001">
    <property type="entry name" value="Helicase_ATP-bd"/>
</dbReference>
<evidence type="ECO:0000256" key="3">
    <source>
        <dbReference type="ARBA" id="ARBA00022741"/>
    </source>
</evidence>
<dbReference type="SMART" id="SM00487">
    <property type="entry name" value="DEXDc"/>
    <property type="match status" value="1"/>
</dbReference>
<dbReference type="InterPro" id="IPR022192">
    <property type="entry name" value="SUV3_C"/>
</dbReference>
<keyword evidence="4" id="KW-0378">Hydrolase</keyword>
<dbReference type="PROSITE" id="PS51192">
    <property type="entry name" value="HELICASE_ATP_BIND_1"/>
    <property type="match status" value="1"/>
</dbReference>
<gene>
    <name evidence="12" type="ORF">BSTOLATCC_MIC30513</name>
</gene>
<name>A0AAU9J1X9_9CILI</name>
<dbReference type="FunFam" id="3.40.50.300:FF:000269">
    <property type="entry name" value="ATP-dependent RNA helicase SUPV3L1, mitochondrial"/>
    <property type="match status" value="1"/>
</dbReference>
<dbReference type="PROSITE" id="PS51194">
    <property type="entry name" value="HELICASE_CTER"/>
    <property type="match status" value="1"/>
</dbReference>
<dbReference type="PANTHER" id="PTHR12131">
    <property type="entry name" value="ATP-DEPENDENT RNA AND DNA HELICASE"/>
    <property type="match status" value="1"/>
</dbReference>
<keyword evidence="3" id="KW-0547">Nucleotide-binding</keyword>
<evidence type="ECO:0000256" key="7">
    <source>
        <dbReference type="ARBA" id="ARBA00022946"/>
    </source>
</evidence>
<keyword evidence="8" id="KW-0496">Mitochondrion</keyword>
<dbReference type="AlphaFoldDB" id="A0AAU9J1X9"/>
<dbReference type="SUPFAM" id="SSF52540">
    <property type="entry name" value="P-loop containing nucleoside triphosphate hydrolases"/>
    <property type="match status" value="1"/>
</dbReference>
<dbReference type="GO" id="GO:0016787">
    <property type="term" value="F:hydrolase activity"/>
    <property type="evidence" value="ECO:0007669"/>
    <property type="project" value="UniProtKB-KW"/>
</dbReference>
<dbReference type="GO" id="GO:0003724">
    <property type="term" value="F:RNA helicase activity"/>
    <property type="evidence" value="ECO:0007669"/>
    <property type="project" value="UniProtKB-EC"/>
</dbReference>
<evidence type="ECO:0000256" key="8">
    <source>
        <dbReference type="ARBA" id="ARBA00023128"/>
    </source>
</evidence>
<evidence type="ECO:0000313" key="13">
    <source>
        <dbReference type="Proteomes" id="UP001162131"/>
    </source>
</evidence>
<sequence length="500" mass="57734">MSRLRGLKKIADLRSPHEWFPLARISPRKINYHIGPTNSGKTYSALEHLKKAKTGIYCSPLRLLASEIFEKLNSSGIKCSLITGEEKTIIPGATHMSCTMESINLDESYDCALIDEIQMIGDQDRGSSWTNALLGLWSPEIHLTGDKRPLRLIKNLAKITGDELQTFEYNRLSHLEVCEPVTSIKDLKEGDCIIAFSRKTCHKLKKIIERKDPGSCAIIYGNLPIETRKEQARKFNEEKSVKYLISTDAVGMGLNYNISRVIFFDIKKNDGSGIRKLRPWEVKQISGRAGRFEKNGLVTAWSLEDAKFISQSLIETQLSIERETVNRAGLFPIYSQISEYAEQLTQNSKDIVYHKVLQSFEKSAFIEKFYFFQSIDEVCYNSELLWHLHLDFEDQYVFSHSPLRLTSKYLTRSLGEMAKNLKRKGEVKLIMEFDNTWSLDHLENLHALFELYIWLSKNYEPQVFPNYNDVCYQKKIIAELIEKKLDELPYEDADEIRKAR</sequence>
<dbReference type="Proteomes" id="UP001162131">
    <property type="component" value="Unassembled WGS sequence"/>
</dbReference>
<dbReference type="Pfam" id="PF22527">
    <property type="entry name" value="DEXQc_Suv3"/>
    <property type="match status" value="1"/>
</dbReference>
<keyword evidence="6" id="KW-0067">ATP-binding</keyword>